<dbReference type="GO" id="GO:0005634">
    <property type="term" value="C:nucleus"/>
    <property type="evidence" value="ECO:0007669"/>
    <property type="project" value="UniProtKB-SubCell"/>
</dbReference>
<protein>
    <recommendedName>
        <fullName evidence="10">BED-type domain-containing protein</fullName>
    </recommendedName>
</protein>
<evidence type="ECO:0000256" key="5">
    <source>
        <dbReference type="ARBA" id="ARBA00023015"/>
    </source>
</evidence>
<name>A0A4S4M2Y8_9APHY</name>
<feature type="compositionally biased region" description="Basic residues" evidence="9">
    <location>
        <begin position="138"/>
        <end position="150"/>
    </location>
</feature>
<comment type="subcellular location">
    <subcellularLocation>
        <location evidence="1">Nucleus</location>
    </subcellularLocation>
</comment>
<dbReference type="Proteomes" id="UP000308730">
    <property type="component" value="Unassembled WGS sequence"/>
</dbReference>
<evidence type="ECO:0000259" key="10">
    <source>
        <dbReference type="PROSITE" id="PS50808"/>
    </source>
</evidence>
<dbReference type="InterPro" id="IPR012337">
    <property type="entry name" value="RNaseH-like_sf"/>
</dbReference>
<feature type="region of interest" description="Disordered" evidence="9">
    <location>
        <begin position="64"/>
        <end position="150"/>
    </location>
</feature>
<dbReference type="PANTHER" id="PTHR46481:SF10">
    <property type="entry name" value="ZINC FINGER BED DOMAIN-CONTAINING PROTEIN 39"/>
    <property type="match status" value="1"/>
</dbReference>
<accession>A0A4S4M2Y8</accession>
<feature type="compositionally biased region" description="Polar residues" evidence="9">
    <location>
        <begin position="671"/>
        <end position="682"/>
    </location>
</feature>
<keyword evidence="4" id="KW-0862">Zinc</keyword>
<dbReference type="PANTHER" id="PTHR46481">
    <property type="entry name" value="ZINC FINGER BED DOMAIN-CONTAINING PROTEIN 4"/>
    <property type="match status" value="1"/>
</dbReference>
<feature type="compositionally biased region" description="Basic and acidic residues" evidence="9">
    <location>
        <begin position="683"/>
        <end position="694"/>
    </location>
</feature>
<feature type="compositionally biased region" description="Basic and acidic residues" evidence="9">
    <location>
        <begin position="251"/>
        <end position="262"/>
    </location>
</feature>
<evidence type="ECO:0000256" key="3">
    <source>
        <dbReference type="ARBA" id="ARBA00022771"/>
    </source>
</evidence>
<keyword evidence="6" id="KW-0804">Transcription</keyword>
<keyword evidence="2" id="KW-0479">Metal-binding</keyword>
<reference evidence="11 12" key="1">
    <citation type="submission" date="2019-02" db="EMBL/GenBank/DDBJ databases">
        <title>Genome sequencing of the rare red list fungi Antrodiella citrinella (Flaviporus citrinellus).</title>
        <authorList>
            <person name="Buettner E."/>
            <person name="Kellner H."/>
        </authorList>
    </citation>
    <scope>NUCLEOTIDE SEQUENCE [LARGE SCALE GENOMIC DNA]</scope>
    <source>
        <strain evidence="11 12">DSM 108506</strain>
    </source>
</reference>
<keyword evidence="5" id="KW-0805">Transcription regulation</keyword>
<feature type="compositionally biased region" description="Polar residues" evidence="9">
    <location>
        <begin position="64"/>
        <end position="80"/>
    </location>
</feature>
<gene>
    <name evidence="11" type="ORF">EUX98_g8810</name>
</gene>
<evidence type="ECO:0000256" key="6">
    <source>
        <dbReference type="ARBA" id="ARBA00023163"/>
    </source>
</evidence>
<keyword evidence="3 8" id="KW-0863">Zinc-finger</keyword>
<dbReference type="InterPro" id="IPR003656">
    <property type="entry name" value="Znf_BED"/>
</dbReference>
<evidence type="ECO:0000256" key="4">
    <source>
        <dbReference type="ARBA" id="ARBA00022833"/>
    </source>
</evidence>
<dbReference type="InterPro" id="IPR052035">
    <property type="entry name" value="ZnF_BED_domain_contain"/>
</dbReference>
<dbReference type="PROSITE" id="PS50808">
    <property type="entry name" value="ZF_BED"/>
    <property type="match status" value="1"/>
</dbReference>
<evidence type="ECO:0000256" key="2">
    <source>
        <dbReference type="ARBA" id="ARBA00022723"/>
    </source>
</evidence>
<dbReference type="GO" id="GO:0003677">
    <property type="term" value="F:DNA binding"/>
    <property type="evidence" value="ECO:0007669"/>
    <property type="project" value="InterPro"/>
</dbReference>
<evidence type="ECO:0000256" key="8">
    <source>
        <dbReference type="PROSITE-ProRule" id="PRU00027"/>
    </source>
</evidence>
<organism evidence="11 12">
    <name type="scientific">Antrodiella citrinella</name>
    <dbReference type="NCBI Taxonomy" id="2447956"/>
    <lineage>
        <taxon>Eukaryota</taxon>
        <taxon>Fungi</taxon>
        <taxon>Dikarya</taxon>
        <taxon>Basidiomycota</taxon>
        <taxon>Agaricomycotina</taxon>
        <taxon>Agaricomycetes</taxon>
        <taxon>Polyporales</taxon>
        <taxon>Steccherinaceae</taxon>
        <taxon>Antrodiella</taxon>
    </lineage>
</organism>
<keyword evidence="7" id="KW-0539">Nucleus</keyword>
<evidence type="ECO:0000256" key="1">
    <source>
        <dbReference type="ARBA" id="ARBA00004123"/>
    </source>
</evidence>
<feature type="region of interest" description="Disordered" evidence="9">
    <location>
        <begin position="237"/>
        <end position="262"/>
    </location>
</feature>
<feature type="region of interest" description="Disordered" evidence="9">
    <location>
        <begin position="668"/>
        <end position="694"/>
    </location>
</feature>
<comment type="caution">
    <text evidence="11">The sequence shown here is derived from an EMBL/GenBank/DDBJ whole genome shotgun (WGS) entry which is preliminary data.</text>
</comment>
<evidence type="ECO:0000313" key="12">
    <source>
        <dbReference type="Proteomes" id="UP000308730"/>
    </source>
</evidence>
<evidence type="ECO:0000256" key="7">
    <source>
        <dbReference type="ARBA" id="ARBA00023242"/>
    </source>
</evidence>
<feature type="domain" description="BED-type" evidence="10">
    <location>
        <begin position="151"/>
        <end position="215"/>
    </location>
</feature>
<proteinExistence type="predicted"/>
<dbReference type="EMBL" id="SGPM01000549">
    <property type="protein sequence ID" value="THH19265.1"/>
    <property type="molecule type" value="Genomic_DNA"/>
</dbReference>
<evidence type="ECO:0000256" key="9">
    <source>
        <dbReference type="SAM" id="MobiDB-lite"/>
    </source>
</evidence>
<dbReference type="AlphaFoldDB" id="A0A4S4M2Y8"/>
<dbReference type="OrthoDB" id="2799924at2759"/>
<sequence length="760" mass="87540">MHKITLEIRFDNVRGVRKSQYKPVDDRLSHVDFEALELVYIIYTGILHVKTVTDKLYAVLPQTDSTSGRATAPQEQSNDQIRPAPANVRNPPIMPQPAAPGPTDVAPDSPNNEIFNMETVATLPTRAPGSPRSGPHSPQRRNHRANRANNKKGKDVWEFFENFPAEKPKRRQCKLCQHLNKTDPSYMVAEYSVTTGTDPLRTHLLSEHLELWVDGCDRLNIEITAKKAQTAVEQYRQKKGQDSVNMQRSGLESERPEEKTPFSREAFVEALTEFVIADDQALSVVESKELRDVFFLLRKELTEADMPSRHIVRRKIDEFLEKHLQRLERDMKYSLAHWIEATTVTTPNGPRTTLSLRSDLIGFQRVPGHHTGEHLARAFMYVLERLVIEDKVGWVTVDNGSNNITMLDALERELNRKGIAFSRTDRHIRCFPHIVNLAVKAILSEITQLKYASMDAEEFIPITQPSRTFAAAIDRDPIAIVRSLIRTIRASSLRRQYFETIQRRLNPDSPPRQLLRDVDTRWSSTFYMIDRALDLREAILVFCAEDREVRKYELSNIEWKALETFRGILQQLLSYQKTPTLSDTIPAFEALKRSWIVHMEQHRETAPIVQAGLDKLESYRDRIDTVLVYLHAMFVDPNWKLRWFEDNAPERTQWAKVSCVRELSKYRDETGSSSSNGNVHDQTQPRRPVEQTEAEKRRLVAMDVLGIRNTQPRDASTSGARSIEQEVDAFLSDNQSNIIDPLVFWQVREIFSFIKQKADV</sequence>
<keyword evidence="12" id="KW-1185">Reference proteome</keyword>
<dbReference type="GO" id="GO:0008270">
    <property type="term" value="F:zinc ion binding"/>
    <property type="evidence" value="ECO:0007669"/>
    <property type="project" value="UniProtKB-KW"/>
</dbReference>
<dbReference type="SUPFAM" id="SSF53098">
    <property type="entry name" value="Ribonuclease H-like"/>
    <property type="match status" value="1"/>
</dbReference>
<evidence type="ECO:0000313" key="11">
    <source>
        <dbReference type="EMBL" id="THH19265.1"/>
    </source>
</evidence>